<keyword evidence="5" id="KW-1185">Reference proteome</keyword>
<dbReference type="PANTHER" id="PTHR43626:SF4">
    <property type="entry name" value="GCN5-RELATED N-ACETYLTRANSFERASE 2, CHLOROPLASTIC"/>
    <property type="match status" value="1"/>
</dbReference>
<dbReference type="EC" id="2.3.1.1" evidence="4"/>
<dbReference type="GO" id="GO:0005737">
    <property type="term" value="C:cytoplasm"/>
    <property type="evidence" value="ECO:0007669"/>
    <property type="project" value="TreeGrafter"/>
</dbReference>
<organism evidence="4 5">
    <name type="scientific">Desulfurispira natronophila</name>
    <dbReference type="NCBI Taxonomy" id="682562"/>
    <lineage>
        <taxon>Bacteria</taxon>
        <taxon>Pseudomonadati</taxon>
        <taxon>Chrysiogenota</taxon>
        <taxon>Chrysiogenia</taxon>
        <taxon>Chrysiogenales</taxon>
        <taxon>Chrysiogenaceae</taxon>
        <taxon>Desulfurispira</taxon>
    </lineage>
</organism>
<name>A0A7W7Y2E2_9BACT</name>
<gene>
    <name evidence="4" type="ORF">HNR37_000143</name>
</gene>
<dbReference type="Pfam" id="PF00583">
    <property type="entry name" value="Acetyltransf_1"/>
    <property type="match status" value="1"/>
</dbReference>
<dbReference type="InterPro" id="IPR016181">
    <property type="entry name" value="Acyl_CoA_acyltransferase"/>
</dbReference>
<proteinExistence type="predicted"/>
<reference evidence="4 5" key="1">
    <citation type="submission" date="2020-08" db="EMBL/GenBank/DDBJ databases">
        <title>Genomic Encyclopedia of Type Strains, Phase IV (KMG-IV): sequencing the most valuable type-strain genomes for metagenomic binning, comparative biology and taxonomic classification.</title>
        <authorList>
            <person name="Goeker M."/>
        </authorList>
    </citation>
    <scope>NUCLEOTIDE SEQUENCE [LARGE SCALE GENOMIC DNA]</scope>
    <source>
        <strain evidence="4 5">DSM 22071</strain>
    </source>
</reference>
<dbReference type="AlphaFoldDB" id="A0A7W7Y2E2"/>
<evidence type="ECO:0000259" key="3">
    <source>
        <dbReference type="PROSITE" id="PS51186"/>
    </source>
</evidence>
<evidence type="ECO:0000256" key="1">
    <source>
        <dbReference type="ARBA" id="ARBA00022679"/>
    </source>
</evidence>
<dbReference type="EMBL" id="JACHID010000001">
    <property type="protein sequence ID" value="MBB5020840.1"/>
    <property type="molecule type" value="Genomic_DNA"/>
</dbReference>
<dbReference type="Proteomes" id="UP000528322">
    <property type="component" value="Unassembled WGS sequence"/>
</dbReference>
<keyword evidence="2 4" id="KW-0012">Acyltransferase</keyword>
<dbReference type="InterPro" id="IPR000182">
    <property type="entry name" value="GNAT_dom"/>
</dbReference>
<protein>
    <submittedName>
        <fullName evidence="4">Amino-acid N-acetyltransferase</fullName>
        <ecNumber evidence="4">2.3.1.1</ecNumber>
    </submittedName>
</protein>
<evidence type="ECO:0000313" key="5">
    <source>
        <dbReference type="Proteomes" id="UP000528322"/>
    </source>
</evidence>
<dbReference type="NCBIfam" id="NF005840">
    <property type="entry name" value="PRK07757.1"/>
    <property type="match status" value="1"/>
</dbReference>
<evidence type="ECO:0000313" key="4">
    <source>
        <dbReference type="EMBL" id="MBB5020840.1"/>
    </source>
</evidence>
<dbReference type="SUPFAM" id="SSF55729">
    <property type="entry name" value="Acyl-CoA N-acyltransferases (Nat)"/>
    <property type="match status" value="1"/>
</dbReference>
<keyword evidence="1 4" id="KW-0808">Transferase</keyword>
<dbReference type="InterPro" id="IPR045039">
    <property type="entry name" value="NSI-like"/>
</dbReference>
<dbReference type="PANTHER" id="PTHR43626">
    <property type="entry name" value="ACYL-COA N-ACYLTRANSFERASE"/>
    <property type="match status" value="1"/>
</dbReference>
<accession>A0A7W7Y2E2</accession>
<feature type="domain" description="N-acetyltransferase" evidence="3">
    <location>
        <begin position="1"/>
        <end position="140"/>
    </location>
</feature>
<comment type="caution">
    <text evidence="4">The sequence shown here is derived from an EMBL/GenBank/DDBJ whole genome shotgun (WGS) entry which is preliminary data.</text>
</comment>
<sequence length="163" mass="18627">MEVTKATIADAKQIHRLINQFAKEQLMLPKALGDIYETIRDFFVLRNEQGEIAACGALHIIWEDLAEIRSLAVSQHYRGQRLGGRIVHACINEARYLGVRRLFVLTYQNSFFSHMGFSEVSKSELPHKIWADCVKCAKFPECDEIAMDLILHYPQDSGSSSWL</sequence>
<evidence type="ECO:0000256" key="2">
    <source>
        <dbReference type="ARBA" id="ARBA00023315"/>
    </source>
</evidence>
<dbReference type="Gene3D" id="3.40.630.30">
    <property type="match status" value="1"/>
</dbReference>
<dbReference type="GO" id="GO:0008080">
    <property type="term" value="F:N-acetyltransferase activity"/>
    <property type="evidence" value="ECO:0007669"/>
    <property type="project" value="InterPro"/>
</dbReference>
<dbReference type="RefSeq" id="WP_183728375.1">
    <property type="nucleotide sequence ID" value="NZ_JACHID010000001.1"/>
</dbReference>
<dbReference type="CDD" id="cd04301">
    <property type="entry name" value="NAT_SF"/>
    <property type="match status" value="1"/>
</dbReference>
<dbReference type="PROSITE" id="PS51186">
    <property type="entry name" value="GNAT"/>
    <property type="match status" value="1"/>
</dbReference>